<dbReference type="CDD" id="cd00293">
    <property type="entry name" value="USP-like"/>
    <property type="match status" value="1"/>
</dbReference>
<dbReference type="InterPro" id="IPR006016">
    <property type="entry name" value="UspA"/>
</dbReference>
<protein>
    <submittedName>
        <fullName evidence="3">Nucleotide-binding universal stress UspA family protein</fullName>
    </submittedName>
</protein>
<sequence length="303" mass="33012">MADDVIIVGVDAAWQRSHALAWGVNEALLRERPLRAIHVVEEPKRYSDTYAPVRADGVSIVPVRIEKAATRVVDEVRPYLAGIDTKLDFGVDLRVGKPDDVLVELTETATMLVLGRRGHGVFSELLIGSTSDALGNRGRGPVVVVPSGWQEQDQEHRAGPVLVGVDWLEPESSEPAVEFAADHAGAHGVQLTFVLVWDFPWAVASDQPVSTEEIDQWHDMADARGAELVEDWRSKRPGVEIDHLVRQGQAVEGLLAAAEDLNPQLLAVGGRLRSRVGELLLGSVARGVLHHTTHPIAIVHQHP</sequence>
<evidence type="ECO:0000256" key="1">
    <source>
        <dbReference type="ARBA" id="ARBA00008791"/>
    </source>
</evidence>
<accession>A0A4R7ZXN0</accession>
<gene>
    <name evidence="3" type="ORF">EV650_0507</name>
</gene>
<evidence type="ECO:0000313" key="4">
    <source>
        <dbReference type="Proteomes" id="UP000295447"/>
    </source>
</evidence>
<dbReference type="PANTHER" id="PTHR46268">
    <property type="entry name" value="STRESS RESPONSE PROTEIN NHAX"/>
    <property type="match status" value="1"/>
</dbReference>
<evidence type="ECO:0000313" key="3">
    <source>
        <dbReference type="EMBL" id="TDW21678.1"/>
    </source>
</evidence>
<comment type="caution">
    <text evidence="3">The sequence shown here is derived from an EMBL/GenBank/DDBJ whole genome shotgun (WGS) entry which is preliminary data.</text>
</comment>
<dbReference type="OrthoDB" id="3819459at2"/>
<organism evidence="3 4">
    <name type="scientific">Kribbella kalugense</name>
    <dbReference type="NCBI Taxonomy" id="2512221"/>
    <lineage>
        <taxon>Bacteria</taxon>
        <taxon>Bacillati</taxon>
        <taxon>Actinomycetota</taxon>
        <taxon>Actinomycetes</taxon>
        <taxon>Propionibacteriales</taxon>
        <taxon>Kribbellaceae</taxon>
        <taxon>Kribbella</taxon>
    </lineage>
</organism>
<dbReference type="Proteomes" id="UP000295447">
    <property type="component" value="Unassembled WGS sequence"/>
</dbReference>
<dbReference type="InterPro" id="IPR014729">
    <property type="entry name" value="Rossmann-like_a/b/a_fold"/>
</dbReference>
<name>A0A4R7ZXN0_9ACTN</name>
<dbReference type="PRINTS" id="PR01438">
    <property type="entry name" value="UNVRSLSTRESS"/>
</dbReference>
<dbReference type="EMBL" id="SODF01000001">
    <property type="protein sequence ID" value="TDW21678.1"/>
    <property type="molecule type" value="Genomic_DNA"/>
</dbReference>
<dbReference type="InterPro" id="IPR006015">
    <property type="entry name" value="Universal_stress_UspA"/>
</dbReference>
<dbReference type="Pfam" id="PF00582">
    <property type="entry name" value="Usp"/>
    <property type="match status" value="2"/>
</dbReference>
<feature type="domain" description="UspA" evidence="2">
    <location>
        <begin position="160"/>
        <end position="300"/>
    </location>
</feature>
<evidence type="ECO:0000259" key="2">
    <source>
        <dbReference type="Pfam" id="PF00582"/>
    </source>
</evidence>
<keyword evidence="4" id="KW-1185">Reference proteome</keyword>
<proteinExistence type="inferred from homology"/>
<dbReference type="SUPFAM" id="SSF52402">
    <property type="entry name" value="Adenine nucleotide alpha hydrolases-like"/>
    <property type="match status" value="2"/>
</dbReference>
<dbReference type="RefSeq" id="WP_134114902.1">
    <property type="nucleotide sequence ID" value="NZ_SODF01000001.1"/>
</dbReference>
<feature type="domain" description="UspA" evidence="2">
    <location>
        <begin position="6"/>
        <end position="146"/>
    </location>
</feature>
<dbReference type="Gene3D" id="3.40.50.620">
    <property type="entry name" value="HUPs"/>
    <property type="match status" value="2"/>
</dbReference>
<comment type="similarity">
    <text evidence="1">Belongs to the universal stress protein A family.</text>
</comment>
<reference evidence="3 4" key="1">
    <citation type="submission" date="2019-03" db="EMBL/GenBank/DDBJ databases">
        <title>Genomic Encyclopedia of Type Strains, Phase III (KMG-III): the genomes of soil and plant-associated and newly described type strains.</title>
        <authorList>
            <person name="Whitman W."/>
        </authorList>
    </citation>
    <scope>NUCLEOTIDE SEQUENCE [LARGE SCALE GENOMIC DNA]</scope>
    <source>
        <strain evidence="3 4">VKM Ac-2570</strain>
    </source>
</reference>
<dbReference type="PANTHER" id="PTHR46268:SF6">
    <property type="entry name" value="UNIVERSAL STRESS PROTEIN UP12"/>
    <property type="match status" value="1"/>
</dbReference>
<dbReference type="AlphaFoldDB" id="A0A4R7ZXN0"/>